<reference evidence="2" key="1">
    <citation type="submission" date="2020-02" db="EMBL/GenBank/DDBJ databases">
        <authorList>
            <person name="Meier V. D."/>
        </authorList>
    </citation>
    <scope>NUCLEOTIDE SEQUENCE</scope>
    <source>
        <strain evidence="2">AVDCRST_MAG66</strain>
    </source>
</reference>
<feature type="non-terminal residue" evidence="2">
    <location>
        <position position="60"/>
    </location>
</feature>
<dbReference type="AlphaFoldDB" id="A0A6J4QPT0"/>
<organism evidence="2">
    <name type="scientific">uncultured Pseudonocardia sp</name>
    <dbReference type="NCBI Taxonomy" id="211455"/>
    <lineage>
        <taxon>Bacteria</taxon>
        <taxon>Bacillati</taxon>
        <taxon>Actinomycetota</taxon>
        <taxon>Actinomycetes</taxon>
        <taxon>Pseudonocardiales</taxon>
        <taxon>Pseudonocardiaceae</taxon>
        <taxon>Pseudonocardia</taxon>
        <taxon>environmental samples</taxon>
    </lineage>
</organism>
<feature type="region of interest" description="Disordered" evidence="1">
    <location>
        <begin position="1"/>
        <end position="60"/>
    </location>
</feature>
<sequence length="60" mass="6403">DRGARHDDRQPARTAAADAGRAQRRRQGALSRVSLARPPPAPLPLHSAHPRRGGRPAAVV</sequence>
<name>A0A6J4QPT0_9PSEU</name>
<feature type="compositionally biased region" description="Basic and acidic residues" evidence="1">
    <location>
        <begin position="1"/>
        <end position="11"/>
    </location>
</feature>
<evidence type="ECO:0000313" key="2">
    <source>
        <dbReference type="EMBL" id="CAA9443633.1"/>
    </source>
</evidence>
<evidence type="ECO:0000256" key="1">
    <source>
        <dbReference type="SAM" id="MobiDB-lite"/>
    </source>
</evidence>
<protein>
    <submittedName>
        <fullName evidence="2">Uncharacterized protein</fullName>
    </submittedName>
</protein>
<gene>
    <name evidence="2" type="ORF">AVDCRST_MAG66-4242</name>
</gene>
<dbReference type="EMBL" id="CADCUS010000572">
    <property type="protein sequence ID" value="CAA9443633.1"/>
    <property type="molecule type" value="Genomic_DNA"/>
</dbReference>
<feature type="non-terminal residue" evidence="2">
    <location>
        <position position="1"/>
    </location>
</feature>
<proteinExistence type="predicted"/>
<accession>A0A6J4QPT0</accession>